<evidence type="ECO:0000256" key="10">
    <source>
        <dbReference type="NCBIfam" id="TIGR00036"/>
    </source>
</evidence>
<dbReference type="PANTHER" id="PTHR20836">
    <property type="entry name" value="DIHYDRODIPICOLINATE REDUCTASE"/>
    <property type="match status" value="1"/>
</dbReference>
<dbReference type="GO" id="GO:0051287">
    <property type="term" value="F:NAD binding"/>
    <property type="evidence" value="ECO:0007669"/>
    <property type="project" value="UniProtKB-UniRule"/>
</dbReference>
<evidence type="ECO:0000256" key="2">
    <source>
        <dbReference type="ARBA" id="ARBA00022490"/>
    </source>
</evidence>
<name>A0A9D1GR37_9MOLU</name>
<feature type="binding site" evidence="9">
    <location>
        <begin position="72"/>
        <end position="74"/>
    </location>
    <ligand>
        <name>NAD(+)</name>
        <dbReference type="ChEBI" id="CHEBI:57540"/>
    </ligand>
</feature>
<feature type="domain" description="Dihydrodipicolinate reductase N-terminal" evidence="11">
    <location>
        <begin position="1"/>
        <end position="99"/>
    </location>
</feature>
<comment type="caution">
    <text evidence="13">The sequence shown here is derived from an EMBL/GenBank/DDBJ whole genome shotgun (WGS) entry which is preliminary data.</text>
</comment>
<dbReference type="GO" id="GO:0008839">
    <property type="term" value="F:4-hydroxy-tetrahydrodipicolinate reductase"/>
    <property type="evidence" value="ECO:0007669"/>
    <property type="project" value="UniProtKB-UniRule"/>
</dbReference>
<dbReference type="PANTHER" id="PTHR20836:SF7">
    <property type="entry name" value="4-HYDROXY-TETRAHYDRODIPICOLINATE REDUCTASE"/>
    <property type="match status" value="1"/>
</dbReference>
<accession>A0A9D1GR37</accession>
<dbReference type="Gene3D" id="3.40.50.720">
    <property type="entry name" value="NAD(P)-binding Rossmann-like Domain"/>
    <property type="match status" value="1"/>
</dbReference>
<keyword evidence="2 9" id="KW-0963">Cytoplasm</keyword>
<keyword evidence="3 9" id="KW-0028">Amino-acid biosynthesis</keyword>
<evidence type="ECO:0000256" key="6">
    <source>
        <dbReference type="ARBA" id="ARBA00023002"/>
    </source>
</evidence>
<dbReference type="InterPro" id="IPR022663">
    <property type="entry name" value="DapB_C"/>
</dbReference>
<evidence type="ECO:0000256" key="1">
    <source>
        <dbReference type="ARBA" id="ARBA00006642"/>
    </source>
</evidence>
<dbReference type="SUPFAM" id="SSF51735">
    <property type="entry name" value="NAD(P)-binding Rossmann-fold domains"/>
    <property type="match status" value="1"/>
</dbReference>
<comment type="caution">
    <text evidence="9">Was originally thought to be a dihydrodipicolinate reductase (DHDPR), catalyzing the conversion of dihydrodipicolinate to tetrahydrodipicolinate. However, it was shown in E.coli that the substrate of the enzymatic reaction is not dihydrodipicolinate (DHDP) but in fact (2S,4S)-4-hydroxy-2,3,4,5-tetrahydrodipicolinic acid (HTPA), the product released by the DapA-catalyzed reaction.</text>
</comment>
<dbReference type="EC" id="1.17.1.8" evidence="9 10"/>
<dbReference type="CDD" id="cd02274">
    <property type="entry name" value="DHDPR_N"/>
    <property type="match status" value="1"/>
</dbReference>
<dbReference type="Gene3D" id="3.30.360.10">
    <property type="entry name" value="Dihydrodipicolinate Reductase, domain 2"/>
    <property type="match status" value="1"/>
</dbReference>
<evidence type="ECO:0000256" key="5">
    <source>
        <dbReference type="ARBA" id="ARBA00022915"/>
    </source>
</evidence>
<feature type="binding site" evidence="9">
    <location>
        <begin position="139"/>
        <end position="140"/>
    </location>
    <ligand>
        <name>(S)-2,3,4,5-tetrahydrodipicolinate</name>
        <dbReference type="ChEBI" id="CHEBI:16845"/>
    </ligand>
</feature>
<dbReference type="EMBL" id="DVLF01000129">
    <property type="protein sequence ID" value="HIT50215.1"/>
    <property type="molecule type" value="Genomic_DNA"/>
</dbReference>
<dbReference type="FunFam" id="3.30.360.10:FF:000009">
    <property type="entry name" value="4-hydroxy-tetrahydrodipicolinate reductase"/>
    <property type="match status" value="1"/>
</dbReference>
<protein>
    <recommendedName>
        <fullName evidence="9 10">4-hydroxy-tetrahydrodipicolinate reductase</fullName>
        <shortName evidence="9">HTPA reductase</shortName>
        <ecNumber evidence="9 10">1.17.1.8</ecNumber>
    </recommendedName>
</protein>
<keyword evidence="6 9" id="KW-0560">Oxidoreductase</keyword>
<feature type="binding site" evidence="9">
    <location>
        <position position="29"/>
    </location>
    <ligand>
        <name>NADP(+)</name>
        <dbReference type="ChEBI" id="CHEBI:58349"/>
    </ligand>
</feature>
<comment type="function">
    <text evidence="9">Catalyzes the conversion of 4-hydroxy-tetrahydrodipicolinate (HTPA) to tetrahydrodipicolinate.</text>
</comment>
<dbReference type="AlphaFoldDB" id="A0A9D1GR37"/>
<evidence type="ECO:0000256" key="7">
    <source>
        <dbReference type="ARBA" id="ARBA00023027"/>
    </source>
</evidence>
<dbReference type="GO" id="GO:0005829">
    <property type="term" value="C:cytosol"/>
    <property type="evidence" value="ECO:0007669"/>
    <property type="project" value="TreeGrafter"/>
</dbReference>
<feature type="binding site" evidence="9">
    <location>
        <begin position="96"/>
        <end position="99"/>
    </location>
    <ligand>
        <name>NAD(+)</name>
        <dbReference type="ChEBI" id="CHEBI:57540"/>
    </ligand>
</feature>
<keyword evidence="4 9" id="KW-0521">NADP</keyword>
<evidence type="ECO:0000313" key="13">
    <source>
        <dbReference type="EMBL" id="HIT50215.1"/>
    </source>
</evidence>
<evidence type="ECO:0000259" key="12">
    <source>
        <dbReference type="Pfam" id="PF05173"/>
    </source>
</evidence>
<sequence>MKICVVGYGAMGKLVSSMAKEELACVVAKESPYQTLEAAPCPFDIIVDFSHPDNLEMIRTYALKHSIPVLFATTGYTDRQLEQIEELSKSVPVLRSANFSLGVILLNRLLKQIVPLLKDDFDIEVTEAHHHYKVDAPSGTAKMFLKTIVDETGFEERYDRLGYAPRKPNEIGVHSIRGGSIVGDHEILFCGEDEVIKLSHHAQSKKIFAVGALKAARFLLSQEPGSYTMEDVLFQKEIA</sequence>
<dbReference type="GO" id="GO:0009089">
    <property type="term" value="P:lysine biosynthetic process via diaminopimelate"/>
    <property type="evidence" value="ECO:0007669"/>
    <property type="project" value="UniProtKB-UniRule"/>
</dbReference>
<dbReference type="PIRSF" id="PIRSF000161">
    <property type="entry name" value="DHPR"/>
    <property type="match status" value="1"/>
</dbReference>
<evidence type="ECO:0000313" key="14">
    <source>
        <dbReference type="Proteomes" id="UP000886758"/>
    </source>
</evidence>
<keyword evidence="8 9" id="KW-0457">Lysine biosynthesis</keyword>
<dbReference type="GO" id="GO:0050661">
    <property type="term" value="F:NADP binding"/>
    <property type="evidence" value="ECO:0007669"/>
    <property type="project" value="UniProtKB-UniRule"/>
</dbReference>
<feature type="active site" description="Proton donor/acceptor" evidence="9">
    <location>
        <position position="129"/>
    </location>
</feature>
<reference evidence="13" key="2">
    <citation type="journal article" date="2021" name="PeerJ">
        <title>Extensive microbial diversity within the chicken gut microbiome revealed by metagenomics and culture.</title>
        <authorList>
            <person name="Gilroy R."/>
            <person name="Ravi A."/>
            <person name="Getino M."/>
            <person name="Pursley I."/>
            <person name="Horton D.L."/>
            <person name="Alikhan N.F."/>
            <person name="Baker D."/>
            <person name="Gharbi K."/>
            <person name="Hall N."/>
            <person name="Watson M."/>
            <person name="Adriaenssens E.M."/>
            <person name="Foster-Nyarko E."/>
            <person name="Jarju S."/>
            <person name="Secka A."/>
            <person name="Antonio M."/>
            <person name="Oren A."/>
            <person name="Chaudhuri R.R."/>
            <person name="La Ragione R."/>
            <person name="Hildebrand F."/>
            <person name="Pallen M.J."/>
        </authorList>
    </citation>
    <scope>NUCLEOTIDE SEQUENCE</scope>
    <source>
        <strain evidence="13">ChiW17-6978</strain>
    </source>
</reference>
<dbReference type="GO" id="GO:0019877">
    <property type="term" value="P:diaminopimelate biosynthetic process"/>
    <property type="evidence" value="ECO:0007669"/>
    <property type="project" value="UniProtKB-UniRule"/>
</dbReference>
<evidence type="ECO:0000256" key="9">
    <source>
        <dbReference type="HAMAP-Rule" id="MF_00102"/>
    </source>
</evidence>
<feature type="domain" description="Dihydrodipicolinate reductase C-terminal" evidence="12">
    <location>
        <begin position="102"/>
        <end position="233"/>
    </location>
</feature>
<proteinExistence type="inferred from homology"/>
<evidence type="ECO:0000256" key="4">
    <source>
        <dbReference type="ARBA" id="ARBA00022857"/>
    </source>
</evidence>
<dbReference type="PROSITE" id="PS01298">
    <property type="entry name" value="DAPB"/>
    <property type="match status" value="1"/>
</dbReference>
<feature type="binding site" evidence="9">
    <location>
        <position position="130"/>
    </location>
    <ligand>
        <name>(S)-2,3,4,5-tetrahydrodipicolinate</name>
        <dbReference type="ChEBI" id="CHEBI:16845"/>
    </ligand>
</feature>
<dbReference type="HAMAP" id="MF_00102">
    <property type="entry name" value="DapB"/>
    <property type="match status" value="1"/>
</dbReference>
<comment type="similarity">
    <text evidence="1 9">Belongs to the DapB family.</text>
</comment>
<evidence type="ECO:0000259" key="11">
    <source>
        <dbReference type="Pfam" id="PF01113"/>
    </source>
</evidence>
<comment type="subcellular location">
    <subcellularLocation>
        <location evidence="9">Cytoplasm</location>
    </subcellularLocation>
</comment>
<dbReference type="InterPro" id="IPR036291">
    <property type="entry name" value="NAD(P)-bd_dom_sf"/>
</dbReference>
<dbReference type="Pfam" id="PF01113">
    <property type="entry name" value="DapB_N"/>
    <property type="match status" value="1"/>
</dbReference>
<dbReference type="GO" id="GO:0016726">
    <property type="term" value="F:oxidoreductase activity, acting on CH or CH2 groups, NAD or NADP as acceptor"/>
    <property type="evidence" value="ECO:0007669"/>
    <property type="project" value="UniProtKB-UniRule"/>
</dbReference>
<comment type="catalytic activity">
    <reaction evidence="9">
        <text>(S)-2,3,4,5-tetrahydrodipicolinate + NAD(+) + H2O = (2S,4S)-4-hydroxy-2,3,4,5-tetrahydrodipicolinate + NADH + H(+)</text>
        <dbReference type="Rhea" id="RHEA:35323"/>
        <dbReference type="ChEBI" id="CHEBI:15377"/>
        <dbReference type="ChEBI" id="CHEBI:15378"/>
        <dbReference type="ChEBI" id="CHEBI:16845"/>
        <dbReference type="ChEBI" id="CHEBI:57540"/>
        <dbReference type="ChEBI" id="CHEBI:57945"/>
        <dbReference type="ChEBI" id="CHEBI:67139"/>
        <dbReference type="EC" id="1.17.1.8"/>
    </reaction>
</comment>
<dbReference type="InterPro" id="IPR000846">
    <property type="entry name" value="DapB_N"/>
</dbReference>
<dbReference type="InterPro" id="IPR023940">
    <property type="entry name" value="DHDPR_bac"/>
</dbReference>
<organism evidence="13 14">
    <name type="scientific">Candidatus Pelethenecus faecipullorum</name>
    <dbReference type="NCBI Taxonomy" id="2840900"/>
    <lineage>
        <taxon>Bacteria</taxon>
        <taxon>Bacillati</taxon>
        <taxon>Mycoplasmatota</taxon>
        <taxon>Mollicutes</taxon>
        <taxon>Candidatus Pelethenecus</taxon>
    </lineage>
</organism>
<comment type="pathway">
    <text evidence="9">Amino-acid biosynthesis; L-lysine biosynthesis via DAP pathway; (S)-tetrahydrodipicolinate from L-aspartate: step 4/4.</text>
</comment>
<dbReference type="Pfam" id="PF05173">
    <property type="entry name" value="DapB_C"/>
    <property type="match status" value="1"/>
</dbReference>
<keyword evidence="7 9" id="KW-0520">NAD</keyword>
<dbReference type="Proteomes" id="UP000886758">
    <property type="component" value="Unassembled WGS sequence"/>
</dbReference>
<feature type="active site" description="Proton donor" evidence="9">
    <location>
        <position position="133"/>
    </location>
</feature>
<dbReference type="InterPro" id="IPR022664">
    <property type="entry name" value="DapB_N_CS"/>
</dbReference>
<keyword evidence="5 9" id="KW-0220">Diaminopimelate biosynthesis</keyword>
<dbReference type="SUPFAM" id="SSF55347">
    <property type="entry name" value="Glyceraldehyde-3-phosphate dehydrogenase-like, C-terminal domain"/>
    <property type="match status" value="1"/>
</dbReference>
<evidence type="ECO:0000256" key="8">
    <source>
        <dbReference type="ARBA" id="ARBA00023154"/>
    </source>
</evidence>
<reference evidence="13" key="1">
    <citation type="submission" date="2020-10" db="EMBL/GenBank/DDBJ databases">
        <authorList>
            <person name="Gilroy R."/>
        </authorList>
    </citation>
    <scope>NUCLEOTIDE SEQUENCE</scope>
    <source>
        <strain evidence="13">ChiW17-6978</strain>
    </source>
</reference>
<comment type="caution">
    <text evidence="9">Lacks conserved residue(s) required for the propagation of feature annotation.</text>
</comment>
<dbReference type="NCBIfam" id="TIGR00036">
    <property type="entry name" value="dapB"/>
    <property type="match status" value="1"/>
</dbReference>
<evidence type="ECO:0000256" key="3">
    <source>
        <dbReference type="ARBA" id="ARBA00022605"/>
    </source>
</evidence>
<comment type="subunit">
    <text evidence="9">Homotetramer.</text>
</comment>
<comment type="catalytic activity">
    <reaction evidence="9">
        <text>(S)-2,3,4,5-tetrahydrodipicolinate + NADP(+) + H2O = (2S,4S)-4-hydroxy-2,3,4,5-tetrahydrodipicolinate + NADPH + H(+)</text>
        <dbReference type="Rhea" id="RHEA:35331"/>
        <dbReference type="ChEBI" id="CHEBI:15377"/>
        <dbReference type="ChEBI" id="CHEBI:15378"/>
        <dbReference type="ChEBI" id="CHEBI:16845"/>
        <dbReference type="ChEBI" id="CHEBI:57783"/>
        <dbReference type="ChEBI" id="CHEBI:58349"/>
        <dbReference type="ChEBI" id="CHEBI:67139"/>
        <dbReference type="EC" id="1.17.1.8"/>
    </reaction>
</comment>
<gene>
    <name evidence="9" type="primary">dapB</name>
    <name evidence="13" type="ORF">IAD46_04230</name>
</gene>